<accession>A0A6I2R6M7</accession>
<reference evidence="1 2" key="1">
    <citation type="journal article" date="2019" name="Nat. Med.">
        <title>A library of human gut bacterial isolates paired with longitudinal multiomics data enables mechanistic microbiome research.</title>
        <authorList>
            <person name="Poyet M."/>
            <person name="Groussin M."/>
            <person name="Gibbons S.M."/>
            <person name="Avila-Pacheco J."/>
            <person name="Jiang X."/>
            <person name="Kearney S.M."/>
            <person name="Perrotta A.R."/>
            <person name="Berdy B."/>
            <person name="Zhao S."/>
            <person name="Lieberman T.D."/>
            <person name="Swanson P.K."/>
            <person name="Smith M."/>
            <person name="Roesemann S."/>
            <person name="Alexander J.E."/>
            <person name="Rich S.A."/>
            <person name="Livny J."/>
            <person name="Vlamakis H."/>
            <person name="Clish C."/>
            <person name="Bullock K."/>
            <person name="Deik A."/>
            <person name="Scott J."/>
            <person name="Pierce K.A."/>
            <person name="Xavier R.J."/>
            <person name="Alm E.J."/>
        </authorList>
    </citation>
    <scope>NUCLEOTIDE SEQUENCE [LARGE SCALE GENOMIC DNA]</scope>
    <source>
        <strain evidence="1 2">BIOML-A2</strain>
    </source>
</reference>
<dbReference type="RefSeq" id="WP_108981968.1">
    <property type="nucleotide sequence ID" value="NZ_JAQLWY010000025.1"/>
</dbReference>
<evidence type="ECO:0000313" key="2">
    <source>
        <dbReference type="Proteomes" id="UP000434475"/>
    </source>
</evidence>
<gene>
    <name evidence="1" type="ORF">GKE97_20335</name>
</gene>
<sequence length="106" mass="11969">MKKKIKKLTCTANEYFWLKNELAKAQKNLHLSVFSGDGSDPQQRERTQAFAILIEFYQNALEVFVPHADTKVTNPVSISRQFIADLKSLDDTGLININMTRKPAAG</sequence>
<name>A0A6I2R6M7_FLAPL</name>
<comment type="caution">
    <text evidence="1">The sequence shown here is derived from an EMBL/GenBank/DDBJ whole genome shotgun (WGS) entry which is preliminary data.</text>
</comment>
<dbReference type="AlphaFoldDB" id="A0A6I2R6M7"/>
<proteinExistence type="predicted"/>
<protein>
    <submittedName>
        <fullName evidence="1">Uncharacterized protein</fullName>
    </submittedName>
</protein>
<dbReference type="Proteomes" id="UP000434475">
    <property type="component" value="Unassembled WGS sequence"/>
</dbReference>
<organism evidence="1 2">
    <name type="scientific">Flavonifractor plautii</name>
    <name type="common">Fusobacterium plautii</name>
    <dbReference type="NCBI Taxonomy" id="292800"/>
    <lineage>
        <taxon>Bacteria</taxon>
        <taxon>Bacillati</taxon>
        <taxon>Bacillota</taxon>
        <taxon>Clostridia</taxon>
        <taxon>Eubacteriales</taxon>
        <taxon>Oscillospiraceae</taxon>
        <taxon>Flavonifractor</taxon>
    </lineage>
</organism>
<dbReference type="EMBL" id="WKPR01000027">
    <property type="protein sequence ID" value="MSB21831.1"/>
    <property type="molecule type" value="Genomic_DNA"/>
</dbReference>
<evidence type="ECO:0000313" key="1">
    <source>
        <dbReference type="EMBL" id="MSB21831.1"/>
    </source>
</evidence>